<organism evidence="5 6">
    <name type="scientific">Aporhodopirellula rubra</name>
    <dbReference type="NCBI Taxonomy" id="980271"/>
    <lineage>
        <taxon>Bacteria</taxon>
        <taxon>Pseudomonadati</taxon>
        <taxon>Planctomycetota</taxon>
        <taxon>Planctomycetia</taxon>
        <taxon>Pirellulales</taxon>
        <taxon>Pirellulaceae</taxon>
        <taxon>Aporhodopirellula</taxon>
    </lineage>
</organism>
<dbReference type="SUPFAM" id="SSF52266">
    <property type="entry name" value="SGNH hydrolase"/>
    <property type="match status" value="1"/>
</dbReference>
<reference evidence="5 6" key="1">
    <citation type="submission" date="2020-08" db="EMBL/GenBank/DDBJ databases">
        <title>Genomic Encyclopedia of Type Strains, Phase III (KMG-III): the genomes of soil and plant-associated and newly described type strains.</title>
        <authorList>
            <person name="Whitman W."/>
        </authorList>
    </citation>
    <scope>NUCLEOTIDE SEQUENCE [LARGE SCALE GENOMIC DNA]</scope>
    <source>
        <strain evidence="5 6">CECT 8075</strain>
    </source>
</reference>
<feature type="signal peptide" evidence="3">
    <location>
        <begin position="1"/>
        <end position="24"/>
    </location>
</feature>
<dbReference type="InterPro" id="IPR036514">
    <property type="entry name" value="SGNH_hydro_sf"/>
</dbReference>
<keyword evidence="1 5" id="KW-0378">Hydrolase</keyword>
<dbReference type="EC" id="3.1.1.53" evidence="5"/>
<dbReference type="EMBL" id="JACHXU010000014">
    <property type="protein sequence ID" value="MBB3208150.1"/>
    <property type="molecule type" value="Genomic_DNA"/>
</dbReference>
<dbReference type="GO" id="GO:0005975">
    <property type="term" value="P:carbohydrate metabolic process"/>
    <property type="evidence" value="ECO:0007669"/>
    <property type="project" value="TreeGrafter"/>
</dbReference>
<proteinExistence type="predicted"/>
<sequence length="535" mass="58609">MMYRGIVFAIAFLSVFLVSSHGFAADVASLFSDHMVLQRDARVPIWGTGADGARVRVSFAGQSVSTVCADGVWRLELDPLTASADPQTMTIEIDGRRDIQINDVLVGEVWVGSGQSNMAGNLARYAAKDPELAKLASVETFANMRLLRGGPKPTWTLANQENVGAFSALCFPFGERLQRDLKVPIGLMVGAVGGTPSGYWIPEQHYKDSGICKSAIDEFAKTYDHDKAMKTYQKQLDNWERRVAKAKEDGTKPRGRKPIEPKGPGSSSRGGRIGGLYETYISSMAGYRIRGVLWDQGEGRSGVVGVDQYTMMKALIEAWRKEWGQAEMPFLFVQKTSGGGCAVSNRDPMTAQADPFVDALPDVKTLQVDVAPGREPLDRFMYQRLMHDVDNGWMIPVCDLGSGIHPTNKWAYGNRAAAVALSKVYGMNVPAYGPMFRSYSRDDGKLILEFDCANSGLMVAHSETLQGFAVADKDGQWHWADAKLSTTDGRAAVTVWSADVREPARVCYAFADRRAWANLFNKDGLPALAFIADVD</sequence>
<dbReference type="AlphaFoldDB" id="A0A7W5H7L1"/>
<evidence type="ECO:0000313" key="5">
    <source>
        <dbReference type="EMBL" id="MBB3208150.1"/>
    </source>
</evidence>
<keyword evidence="3" id="KW-0732">Signal</keyword>
<dbReference type="InterPro" id="IPR005181">
    <property type="entry name" value="SASA"/>
</dbReference>
<dbReference type="Pfam" id="PF03629">
    <property type="entry name" value="SASA"/>
    <property type="match status" value="1"/>
</dbReference>
<dbReference type="InterPro" id="IPR039329">
    <property type="entry name" value="SIAE"/>
</dbReference>
<dbReference type="PANTHER" id="PTHR22901:SF0">
    <property type="entry name" value="SIALATE O-ACETYLESTERASE"/>
    <property type="match status" value="1"/>
</dbReference>
<gene>
    <name evidence="5" type="ORF">FHS27_003977</name>
</gene>
<dbReference type="GO" id="GO:0001681">
    <property type="term" value="F:sialate O-acetylesterase activity"/>
    <property type="evidence" value="ECO:0007669"/>
    <property type="project" value="UniProtKB-EC"/>
</dbReference>
<protein>
    <submittedName>
        <fullName evidence="5">Sialate O-acetylesterase</fullName>
        <ecNumber evidence="5">3.1.1.53</ecNumber>
    </submittedName>
</protein>
<keyword evidence="6" id="KW-1185">Reference proteome</keyword>
<feature type="region of interest" description="Disordered" evidence="2">
    <location>
        <begin position="244"/>
        <end position="271"/>
    </location>
</feature>
<dbReference type="RefSeq" id="WP_221225210.1">
    <property type="nucleotide sequence ID" value="NZ_JACHXU010000014.1"/>
</dbReference>
<accession>A0A7W5H7L1</accession>
<feature type="compositionally biased region" description="Basic and acidic residues" evidence="2">
    <location>
        <begin position="244"/>
        <end position="260"/>
    </location>
</feature>
<dbReference type="Proteomes" id="UP000536179">
    <property type="component" value="Unassembled WGS sequence"/>
</dbReference>
<dbReference type="Gene3D" id="3.40.50.1110">
    <property type="entry name" value="SGNH hydrolase"/>
    <property type="match status" value="1"/>
</dbReference>
<evidence type="ECO:0000256" key="2">
    <source>
        <dbReference type="SAM" id="MobiDB-lite"/>
    </source>
</evidence>
<evidence type="ECO:0000256" key="1">
    <source>
        <dbReference type="ARBA" id="ARBA00022801"/>
    </source>
</evidence>
<evidence type="ECO:0000256" key="3">
    <source>
        <dbReference type="SAM" id="SignalP"/>
    </source>
</evidence>
<evidence type="ECO:0000313" key="6">
    <source>
        <dbReference type="Proteomes" id="UP000536179"/>
    </source>
</evidence>
<evidence type="ECO:0000259" key="4">
    <source>
        <dbReference type="Pfam" id="PF03629"/>
    </source>
</evidence>
<feature type="chain" id="PRO_5030946521" evidence="3">
    <location>
        <begin position="25"/>
        <end position="535"/>
    </location>
</feature>
<comment type="caution">
    <text evidence="5">The sequence shown here is derived from an EMBL/GenBank/DDBJ whole genome shotgun (WGS) entry which is preliminary data.</text>
</comment>
<dbReference type="PANTHER" id="PTHR22901">
    <property type="entry name" value="SIALATE O-ACETYLESTERASE"/>
    <property type="match status" value="1"/>
</dbReference>
<name>A0A7W5H7L1_9BACT</name>
<feature type="domain" description="Sialate O-acetylesterase" evidence="4">
    <location>
        <begin position="108"/>
        <end position="206"/>
    </location>
</feature>